<accession>A0A382LJR0</accession>
<feature type="region of interest" description="Disordered" evidence="1">
    <location>
        <begin position="1"/>
        <end position="25"/>
    </location>
</feature>
<evidence type="ECO:0000313" key="2">
    <source>
        <dbReference type="EMBL" id="SVC35312.1"/>
    </source>
</evidence>
<sequence>MTADTSAHNTIPRPLGAGGMEQVPLAEDTRLKRWVAIKVPP</sequence>
<feature type="non-terminal residue" evidence="2">
    <location>
        <position position="41"/>
    </location>
</feature>
<dbReference type="EMBL" id="UINC01086653">
    <property type="protein sequence ID" value="SVC35312.1"/>
    <property type="molecule type" value="Genomic_DNA"/>
</dbReference>
<gene>
    <name evidence="2" type="ORF">METZ01_LOCUS288166</name>
</gene>
<protein>
    <submittedName>
        <fullName evidence="2">Uncharacterized protein</fullName>
    </submittedName>
</protein>
<name>A0A382LJR0_9ZZZZ</name>
<dbReference type="Gene3D" id="3.30.200.20">
    <property type="entry name" value="Phosphorylase Kinase, domain 1"/>
    <property type="match status" value="1"/>
</dbReference>
<proteinExistence type="predicted"/>
<reference evidence="2" key="1">
    <citation type="submission" date="2018-05" db="EMBL/GenBank/DDBJ databases">
        <authorList>
            <person name="Lanie J.A."/>
            <person name="Ng W.-L."/>
            <person name="Kazmierczak K.M."/>
            <person name="Andrzejewski T.M."/>
            <person name="Davidsen T.M."/>
            <person name="Wayne K.J."/>
            <person name="Tettelin H."/>
            <person name="Glass J.I."/>
            <person name="Rusch D."/>
            <person name="Podicherti R."/>
            <person name="Tsui H.-C.T."/>
            <person name="Winkler M.E."/>
        </authorList>
    </citation>
    <scope>NUCLEOTIDE SEQUENCE</scope>
</reference>
<organism evidence="2">
    <name type="scientific">marine metagenome</name>
    <dbReference type="NCBI Taxonomy" id="408172"/>
    <lineage>
        <taxon>unclassified sequences</taxon>
        <taxon>metagenomes</taxon>
        <taxon>ecological metagenomes</taxon>
    </lineage>
</organism>
<dbReference type="AlphaFoldDB" id="A0A382LJR0"/>
<evidence type="ECO:0000256" key="1">
    <source>
        <dbReference type="SAM" id="MobiDB-lite"/>
    </source>
</evidence>